<accession>N1PX55</accession>
<organism evidence="13 14">
    <name type="scientific">Dothistroma septosporum (strain NZE10 / CBS 128990)</name>
    <name type="common">Red band needle blight fungus</name>
    <name type="synonym">Mycosphaerella pini</name>
    <dbReference type="NCBI Taxonomy" id="675120"/>
    <lineage>
        <taxon>Eukaryota</taxon>
        <taxon>Fungi</taxon>
        <taxon>Dikarya</taxon>
        <taxon>Ascomycota</taxon>
        <taxon>Pezizomycotina</taxon>
        <taxon>Dothideomycetes</taxon>
        <taxon>Dothideomycetidae</taxon>
        <taxon>Mycosphaerellales</taxon>
        <taxon>Mycosphaerellaceae</taxon>
        <taxon>Dothistroma</taxon>
    </lineage>
</organism>
<evidence type="ECO:0000313" key="13">
    <source>
        <dbReference type="EMBL" id="EME47558.1"/>
    </source>
</evidence>
<evidence type="ECO:0000256" key="3">
    <source>
        <dbReference type="ARBA" id="ARBA00022454"/>
    </source>
</evidence>
<dbReference type="HOGENOM" id="CLU_091441_1_0_1"/>
<evidence type="ECO:0000256" key="12">
    <source>
        <dbReference type="SAM" id="Coils"/>
    </source>
</evidence>
<dbReference type="GO" id="GO:0005634">
    <property type="term" value="C:nucleus"/>
    <property type="evidence" value="ECO:0007669"/>
    <property type="project" value="UniProtKB-SubCell"/>
</dbReference>
<evidence type="ECO:0000256" key="1">
    <source>
        <dbReference type="ARBA" id="ARBA00004267"/>
    </source>
</evidence>
<dbReference type="SUPFAM" id="SSF143026">
    <property type="entry name" value="Kinetochore globular domain"/>
    <property type="match status" value="1"/>
</dbReference>
<keyword evidence="4 11" id="KW-0132">Cell division</keyword>
<dbReference type="GO" id="GO:0051301">
    <property type="term" value="P:cell division"/>
    <property type="evidence" value="ECO:0007669"/>
    <property type="project" value="UniProtKB-UniRule"/>
</dbReference>
<evidence type="ECO:0000256" key="6">
    <source>
        <dbReference type="ARBA" id="ARBA00022838"/>
    </source>
</evidence>
<dbReference type="OMA" id="AQCTSHF"/>
<dbReference type="PANTHER" id="PTHR22142">
    <property type="match status" value="1"/>
</dbReference>
<dbReference type="InterPro" id="IPR038066">
    <property type="entry name" value="Spc24_Fungi_globular_sf"/>
</dbReference>
<evidence type="ECO:0000256" key="9">
    <source>
        <dbReference type="ARBA" id="ARBA00023306"/>
    </source>
</evidence>
<evidence type="ECO:0000256" key="7">
    <source>
        <dbReference type="ARBA" id="ARBA00023054"/>
    </source>
</evidence>
<evidence type="ECO:0000313" key="14">
    <source>
        <dbReference type="Proteomes" id="UP000016933"/>
    </source>
</evidence>
<reference evidence="14" key="1">
    <citation type="journal article" date="2012" name="PLoS Genet.">
        <title>The genomes of the fungal plant pathogens Cladosporium fulvum and Dothistroma septosporum reveal adaptation to different hosts and lifestyles but also signatures of common ancestry.</title>
        <authorList>
            <person name="de Wit P.J.G.M."/>
            <person name="van der Burgt A."/>
            <person name="Oekmen B."/>
            <person name="Stergiopoulos I."/>
            <person name="Abd-Elsalam K.A."/>
            <person name="Aerts A.L."/>
            <person name="Bahkali A.H."/>
            <person name="Beenen H.G."/>
            <person name="Chettri P."/>
            <person name="Cox M.P."/>
            <person name="Datema E."/>
            <person name="de Vries R.P."/>
            <person name="Dhillon B."/>
            <person name="Ganley A.R."/>
            <person name="Griffiths S.A."/>
            <person name="Guo Y."/>
            <person name="Hamelin R.C."/>
            <person name="Henrissat B."/>
            <person name="Kabir M.S."/>
            <person name="Jashni M.K."/>
            <person name="Kema G."/>
            <person name="Klaubauf S."/>
            <person name="Lapidus A."/>
            <person name="Levasseur A."/>
            <person name="Lindquist E."/>
            <person name="Mehrabi R."/>
            <person name="Ohm R.A."/>
            <person name="Owen T.J."/>
            <person name="Salamov A."/>
            <person name="Schwelm A."/>
            <person name="Schijlen E."/>
            <person name="Sun H."/>
            <person name="van den Burg H.A."/>
            <person name="van Ham R.C.H.J."/>
            <person name="Zhang S."/>
            <person name="Goodwin S.B."/>
            <person name="Grigoriev I.V."/>
            <person name="Collemare J."/>
            <person name="Bradshaw R.E."/>
        </authorList>
    </citation>
    <scope>NUCLEOTIDE SEQUENCE [LARGE SCALE GENOMIC DNA]</scope>
    <source>
        <strain evidence="14">NZE10 / CBS 128990</strain>
    </source>
</reference>
<keyword evidence="7 12" id="KW-0175">Coiled coil</keyword>
<sequence>MVLFDEDPVDLMSATTSKFRIAPDKDSLNRISESLHTLASARQSRLDQQTDFLSSLSRRLNNIKGQYDYGEERYDAGRHAAEMLRMDTEKFRIAKGVNDAEIETERLGGQLAALKQQLDTLEKEGVEGGARRSVQEQEDANVLKLSFYRSLGIEIQQDAKTGEYNRAIAHNTGRGDVNVFDVDSSHSAGDYTKMMWESI</sequence>
<evidence type="ECO:0000256" key="8">
    <source>
        <dbReference type="ARBA" id="ARBA00023242"/>
    </source>
</evidence>
<dbReference type="GO" id="GO:0005815">
    <property type="term" value="C:microtubule organizing center"/>
    <property type="evidence" value="ECO:0007669"/>
    <property type="project" value="UniProtKB-SubCell"/>
</dbReference>
<dbReference type="CDD" id="cd11565">
    <property type="entry name" value="RWD_Spc24"/>
    <property type="match status" value="1"/>
</dbReference>
<evidence type="ECO:0000256" key="5">
    <source>
        <dbReference type="ARBA" id="ARBA00022776"/>
    </source>
</evidence>
<comment type="subcellular location">
    <subcellularLocation>
        <location evidence="1">Cytoplasm</location>
        <location evidence="1">Cytoskeleton</location>
        <location evidence="1">Microtubule organizing center</location>
    </subcellularLocation>
    <subcellularLocation>
        <location evidence="11">Nucleus</location>
    </subcellularLocation>
    <subcellularLocation>
        <location evidence="11">Chromosome</location>
        <location evidence="11">Centromere</location>
        <location evidence="11">Kinetochore</location>
    </subcellularLocation>
</comment>
<evidence type="ECO:0000256" key="10">
    <source>
        <dbReference type="ARBA" id="ARBA00023328"/>
    </source>
</evidence>
<dbReference type="Proteomes" id="UP000016933">
    <property type="component" value="Unassembled WGS sequence"/>
</dbReference>
<dbReference type="OrthoDB" id="3344830at2759"/>
<proteinExistence type="inferred from homology"/>
<dbReference type="EMBL" id="KB446536">
    <property type="protein sequence ID" value="EME47558.1"/>
    <property type="molecule type" value="Genomic_DNA"/>
</dbReference>
<keyword evidence="8 11" id="KW-0539">Nucleus</keyword>
<comment type="similarity">
    <text evidence="2 11">Belongs to the SPC24 family.</text>
</comment>
<dbReference type="Gene3D" id="3.30.160.430">
    <property type="match status" value="1"/>
</dbReference>
<keyword evidence="9 11" id="KW-0131">Cell cycle</keyword>
<name>N1PX55_DOTSN</name>
<keyword evidence="3 11" id="KW-0158">Chromosome</keyword>
<evidence type="ECO:0000256" key="11">
    <source>
        <dbReference type="RuleBase" id="RU368011"/>
    </source>
</evidence>
<keyword evidence="10 11" id="KW-0137">Centromere</keyword>
<feature type="coiled-coil region" evidence="12">
    <location>
        <begin position="97"/>
        <end position="124"/>
    </location>
</feature>
<comment type="subunit">
    <text evidence="11">Component of the NDC80 complex.</text>
</comment>
<dbReference type="GO" id="GO:0007059">
    <property type="term" value="P:chromosome segregation"/>
    <property type="evidence" value="ECO:0007669"/>
    <property type="project" value="TreeGrafter"/>
</dbReference>
<dbReference type="Pfam" id="PF08286">
    <property type="entry name" value="Spc24"/>
    <property type="match status" value="1"/>
</dbReference>
<gene>
    <name evidence="13" type="ORF">DOTSEDRAFT_166707</name>
</gene>
<keyword evidence="14" id="KW-1185">Reference proteome</keyword>
<dbReference type="GO" id="GO:0031262">
    <property type="term" value="C:Ndc80 complex"/>
    <property type="evidence" value="ECO:0007669"/>
    <property type="project" value="TreeGrafter"/>
</dbReference>
<keyword evidence="6 11" id="KW-0995">Kinetochore</keyword>
<dbReference type="AlphaFoldDB" id="N1PX55"/>
<dbReference type="PANTHER" id="PTHR22142:SF2">
    <property type="entry name" value="KINETOCHORE PROTEIN SPC24"/>
    <property type="match status" value="1"/>
</dbReference>
<protein>
    <recommendedName>
        <fullName evidence="11">Kinetochore protein Spc24</fullName>
    </recommendedName>
</protein>
<dbReference type="STRING" id="675120.N1PX55"/>
<dbReference type="GO" id="GO:0008017">
    <property type="term" value="F:microtubule binding"/>
    <property type="evidence" value="ECO:0007669"/>
    <property type="project" value="TreeGrafter"/>
</dbReference>
<dbReference type="eggNOG" id="ENOG502S52R">
    <property type="taxonomic scope" value="Eukaryota"/>
</dbReference>
<dbReference type="InterPro" id="IPR013252">
    <property type="entry name" value="Ndc80_Spc24"/>
</dbReference>
<evidence type="ECO:0000256" key="4">
    <source>
        <dbReference type="ARBA" id="ARBA00022618"/>
    </source>
</evidence>
<keyword evidence="5 11" id="KW-0498">Mitosis</keyword>
<reference evidence="13 14" key="2">
    <citation type="journal article" date="2012" name="PLoS Pathog.">
        <title>Diverse lifestyles and strategies of plant pathogenesis encoded in the genomes of eighteen Dothideomycetes fungi.</title>
        <authorList>
            <person name="Ohm R.A."/>
            <person name="Feau N."/>
            <person name="Henrissat B."/>
            <person name="Schoch C.L."/>
            <person name="Horwitz B.A."/>
            <person name="Barry K.W."/>
            <person name="Condon B.J."/>
            <person name="Copeland A.C."/>
            <person name="Dhillon B."/>
            <person name="Glaser F."/>
            <person name="Hesse C.N."/>
            <person name="Kosti I."/>
            <person name="LaButti K."/>
            <person name="Lindquist E.A."/>
            <person name="Lucas S."/>
            <person name="Salamov A.A."/>
            <person name="Bradshaw R.E."/>
            <person name="Ciuffetti L."/>
            <person name="Hamelin R.C."/>
            <person name="Kema G.H.J."/>
            <person name="Lawrence C."/>
            <person name="Scott J.A."/>
            <person name="Spatafora J.W."/>
            <person name="Turgeon B.G."/>
            <person name="de Wit P.J.G.M."/>
            <person name="Zhong S."/>
            <person name="Goodwin S.B."/>
            <person name="Grigoriev I.V."/>
        </authorList>
    </citation>
    <scope>NUCLEOTIDE SEQUENCE [LARGE SCALE GENOMIC DNA]</scope>
    <source>
        <strain evidence="14">NZE10 / CBS 128990</strain>
    </source>
</reference>
<comment type="function">
    <text evidence="11">Acts as a component of the essential kinetochore-associated NDC80 complex, which is required for chromosome segregation and spindle checkpoint activity.</text>
</comment>
<evidence type="ECO:0000256" key="2">
    <source>
        <dbReference type="ARBA" id="ARBA00007804"/>
    </source>
</evidence>